<dbReference type="PROSITE" id="PS00086">
    <property type="entry name" value="CYTOCHROME_P450"/>
    <property type="match status" value="1"/>
</dbReference>
<keyword evidence="7" id="KW-0472">Membrane</keyword>
<evidence type="ECO:0000256" key="1">
    <source>
        <dbReference type="ARBA" id="ARBA00010617"/>
    </source>
</evidence>
<evidence type="ECO:0008006" key="10">
    <source>
        <dbReference type="Google" id="ProtNLM"/>
    </source>
</evidence>
<dbReference type="CDD" id="cd11065">
    <property type="entry name" value="CYP64-like"/>
    <property type="match status" value="1"/>
</dbReference>
<feature type="transmembrane region" description="Helical" evidence="7">
    <location>
        <begin position="18"/>
        <end position="40"/>
    </location>
</feature>
<keyword evidence="4 6" id="KW-0408">Iron</keyword>
<dbReference type="PRINTS" id="PR00463">
    <property type="entry name" value="EP450I"/>
</dbReference>
<reference evidence="8 9" key="1">
    <citation type="journal article" date="2024" name="IMA Fungus">
        <title>IMA Genome - F19 : A genome assembly and annotation guide to empower mycologists, including annotated draft genome sequences of Ceratocystis pirilliformis, Diaporthe australafricana, Fusarium ophioides, Paecilomyces lecythidis, and Sporothrix stenoceras.</title>
        <authorList>
            <person name="Aylward J."/>
            <person name="Wilson A.M."/>
            <person name="Visagie C.M."/>
            <person name="Spraker J."/>
            <person name="Barnes I."/>
            <person name="Buitendag C."/>
            <person name="Ceriani C."/>
            <person name="Del Mar Angel L."/>
            <person name="du Plessis D."/>
            <person name="Fuchs T."/>
            <person name="Gasser K."/>
            <person name="Kramer D."/>
            <person name="Li W."/>
            <person name="Munsamy K."/>
            <person name="Piso A."/>
            <person name="Price J.L."/>
            <person name="Sonnekus B."/>
            <person name="Thomas C."/>
            <person name="van der Nest A."/>
            <person name="van Dijk A."/>
            <person name="van Heerden A."/>
            <person name="van Vuuren N."/>
            <person name="Yilmaz N."/>
            <person name="Duong T.A."/>
            <person name="van der Merwe N.A."/>
            <person name="Wingfield M.J."/>
            <person name="Wingfield B.D."/>
        </authorList>
    </citation>
    <scope>NUCLEOTIDE SEQUENCE [LARGE SCALE GENOMIC DNA]</scope>
    <source>
        <strain evidence="8 9">CMW 5346</strain>
    </source>
</reference>
<organism evidence="8 9">
    <name type="scientific">Sporothrix stenoceras</name>
    <dbReference type="NCBI Taxonomy" id="5173"/>
    <lineage>
        <taxon>Eukaryota</taxon>
        <taxon>Fungi</taxon>
        <taxon>Dikarya</taxon>
        <taxon>Ascomycota</taxon>
        <taxon>Pezizomycotina</taxon>
        <taxon>Sordariomycetes</taxon>
        <taxon>Sordariomycetidae</taxon>
        <taxon>Ophiostomatales</taxon>
        <taxon>Ophiostomataceae</taxon>
        <taxon>Sporothrix</taxon>
    </lineage>
</organism>
<evidence type="ECO:0000256" key="4">
    <source>
        <dbReference type="ARBA" id="ARBA00023004"/>
    </source>
</evidence>
<evidence type="ECO:0000313" key="8">
    <source>
        <dbReference type="EMBL" id="KAL1887665.1"/>
    </source>
</evidence>
<keyword evidence="6" id="KW-0349">Heme</keyword>
<dbReference type="Gene3D" id="1.10.630.10">
    <property type="entry name" value="Cytochrome P450"/>
    <property type="match status" value="1"/>
</dbReference>
<proteinExistence type="inferred from homology"/>
<name>A0ABR3YH49_9PEZI</name>
<dbReference type="InterPro" id="IPR002401">
    <property type="entry name" value="Cyt_P450_E_grp-I"/>
</dbReference>
<sequence length="534" mass="61139">MISDIHAALAGFYISHRVLSWTGLATVFIILFIVAFAEYFKPTGKRRLKSGQLPRLPPGPKGLPILGSLLMLGKSRHDPFHKDLRDLAKYGEMTTVHLGAKTWVFLNSKRVVAEIIAKRGSATNTRSPMPVSSGIVSHDRRSLLLPQSSWAEPRRVMHSLLSGTALQQYGEWQELESEQMMAEYVLQPQRWYRHHYRYANSVVHRIAFGERLVKSAKELEDMQNCVTFFVGSIGTSLIDWFPDLARLPWWLQVWRLYWTPLGDWNYNVYRSWWDPIRQKIDTGTAGPSFVRDALLHPDTRYSGSDEDAMYVALQLIEAGSDTTREALNIMVMAALENPEVFRTARAHVDRVCGVGLNARLPQLSDMENLNYVCAMAKEVLRWRPIFILTPDHTATKDIEFEDYVFPEGTGFVINEVPVGEECERPDEFDPERWMDGHETDIAHGLWQFGGGRRICVGYRLAQRSLFINIARLVQCVDFRPAGFYHPKILNLEATNEPFPVQVTIRSKDYENLILKQATASRVLEDAKLVRENMN</sequence>
<evidence type="ECO:0000256" key="6">
    <source>
        <dbReference type="RuleBase" id="RU000461"/>
    </source>
</evidence>
<keyword evidence="7" id="KW-0812">Transmembrane</keyword>
<gene>
    <name evidence="8" type="ORF">Sste5346_010060</name>
</gene>
<dbReference type="SUPFAM" id="SSF48264">
    <property type="entry name" value="Cytochrome P450"/>
    <property type="match status" value="1"/>
</dbReference>
<dbReference type="InterPro" id="IPR017972">
    <property type="entry name" value="Cyt_P450_CS"/>
</dbReference>
<evidence type="ECO:0000256" key="3">
    <source>
        <dbReference type="ARBA" id="ARBA00023002"/>
    </source>
</evidence>
<comment type="similarity">
    <text evidence="1 6">Belongs to the cytochrome P450 family.</text>
</comment>
<evidence type="ECO:0000256" key="7">
    <source>
        <dbReference type="SAM" id="Phobius"/>
    </source>
</evidence>
<dbReference type="Proteomes" id="UP001583186">
    <property type="component" value="Unassembled WGS sequence"/>
</dbReference>
<dbReference type="Pfam" id="PF00067">
    <property type="entry name" value="p450"/>
    <property type="match status" value="1"/>
</dbReference>
<protein>
    <recommendedName>
        <fullName evidence="10">Cytochrome P450</fullName>
    </recommendedName>
</protein>
<evidence type="ECO:0000256" key="2">
    <source>
        <dbReference type="ARBA" id="ARBA00022723"/>
    </source>
</evidence>
<keyword evidence="3 6" id="KW-0560">Oxidoreductase</keyword>
<accession>A0ABR3YH49</accession>
<keyword evidence="2 6" id="KW-0479">Metal-binding</keyword>
<dbReference type="PRINTS" id="PR00385">
    <property type="entry name" value="P450"/>
</dbReference>
<keyword evidence="5 6" id="KW-0503">Monooxygenase</keyword>
<dbReference type="InterPro" id="IPR001128">
    <property type="entry name" value="Cyt_P450"/>
</dbReference>
<dbReference type="InterPro" id="IPR036396">
    <property type="entry name" value="Cyt_P450_sf"/>
</dbReference>
<keyword evidence="9" id="KW-1185">Reference proteome</keyword>
<evidence type="ECO:0000256" key="5">
    <source>
        <dbReference type="ARBA" id="ARBA00023033"/>
    </source>
</evidence>
<dbReference type="InterPro" id="IPR050364">
    <property type="entry name" value="Cytochrome_P450_fung"/>
</dbReference>
<dbReference type="PANTHER" id="PTHR46300:SF2">
    <property type="entry name" value="CYTOCHROME P450 MONOOXYGENASE ALNH-RELATED"/>
    <property type="match status" value="1"/>
</dbReference>
<comment type="caution">
    <text evidence="8">The sequence shown here is derived from an EMBL/GenBank/DDBJ whole genome shotgun (WGS) entry which is preliminary data.</text>
</comment>
<keyword evidence="7" id="KW-1133">Transmembrane helix</keyword>
<dbReference type="PANTHER" id="PTHR46300">
    <property type="entry name" value="P450, PUTATIVE (EUROFUNG)-RELATED-RELATED"/>
    <property type="match status" value="1"/>
</dbReference>
<dbReference type="EMBL" id="JAWCUI010000112">
    <property type="protein sequence ID" value="KAL1887665.1"/>
    <property type="molecule type" value="Genomic_DNA"/>
</dbReference>
<evidence type="ECO:0000313" key="9">
    <source>
        <dbReference type="Proteomes" id="UP001583186"/>
    </source>
</evidence>